<evidence type="ECO:0000259" key="6">
    <source>
        <dbReference type="PROSITE" id="PS50893"/>
    </source>
</evidence>
<dbReference type="PANTHER" id="PTHR42711">
    <property type="entry name" value="ABC TRANSPORTER ATP-BINDING PROTEIN"/>
    <property type="match status" value="1"/>
</dbReference>
<name>A0A5Q2RP47_9ACTN</name>
<keyword evidence="5" id="KW-0046">Antibiotic resistance</keyword>
<evidence type="ECO:0000256" key="3">
    <source>
        <dbReference type="ARBA" id="ARBA00022741"/>
    </source>
</evidence>
<dbReference type="InterPro" id="IPR003593">
    <property type="entry name" value="AAA+_ATPase"/>
</dbReference>
<dbReference type="InterPro" id="IPR017871">
    <property type="entry name" value="ABC_transporter-like_CS"/>
</dbReference>
<dbReference type="InterPro" id="IPR050763">
    <property type="entry name" value="ABC_transporter_ATP-binding"/>
</dbReference>
<evidence type="ECO:0000256" key="5">
    <source>
        <dbReference type="ARBA" id="ARBA00023251"/>
    </source>
</evidence>
<dbReference type="GO" id="GO:0005524">
    <property type="term" value="F:ATP binding"/>
    <property type="evidence" value="ECO:0007669"/>
    <property type="project" value="UniProtKB-KW"/>
</dbReference>
<gene>
    <name evidence="7" type="ORF">GH723_17360</name>
</gene>
<dbReference type="GO" id="GO:0046677">
    <property type="term" value="P:response to antibiotic"/>
    <property type="evidence" value="ECO:0007669"/>
    <property type="project" value="UniProtKB-KW"/>
</dbReference>
<dbReference type="Proteomes" id="UP000334019">
    <property type="component" value="Chromosome"/>
</dbReference>
<dbReference type="Pfam" id="PF00005">
    <property type="entry name" value="ABC_tran"/>
    <property type="match status" value="1"/>
</dbReference>
<protein>
    <submittedName>
        <fullName evidence="7">ATP-binding cassette domain-containing protein</fullName>
    </submittedName>
</protein>
<keyword evidence="4 7" id="KW-0067">ATP-binding</keyword>
<keyword evidence="3" id="KW-0547">Nucleotide-binding</keyword>
<proteinExistence type="predicted"/>
<dbReference type="PROSITE" id="PS00211">
    <property type="entry name" value="ABC_TRANSPORTER_1"/>
    <property type="match status" value="1"/>
</dbReference>
<evidence type="ECO:0000256" key="2">
    <source>
        <dbReference type="ARBA" id="ARBA00022448"/>
    </source>
</evidence>
<reference evidence="7 8" key="1">
    <citation type="submission" date="2019-11" db="EMBL/GenBank/DDBJ databases">
        <authorList>
            <person name="He Y."/>
        </authorList>
    </citation>
    <scope>NUCLEOTIDE SEQUENCE [LARGE SCALE GENOMIC DNA]</scope>
    <source>
        <strain evidence="7 8">SCSIO 58843</strain>
    </source>
</reference>
<dbReference type="SMART" id="SM00382">
    <property type="entry name" value="AAA"/>
    <property type="match status" value="1"/>
</dbReference>
<dbReference type="Gene3D" id="3.40.50.300">
    <property type="entry name" value="P-loop containing nucleotide triphosphate hydrolases"/>
    <property type="match status" value="1"/>
</dbReference>
<evidence type="ECO:0000256" key="4">
    <source>
        <dbReference type="ARBA" id="ARBA00022840"/>
    </source>
</evidence>
<sequence length="310" mass="32940">MADPPAAVEVDELVVRYGELTAVDHLSFRADAGQVTALLGPNGAGKTSTIETAEGYRRPAAGRVRVLGLDPVADHAEVVRSLGIMLQRGGVYPGIRPLEAIELFAAYYDEPLDPRALLERVGLGDRQSTTWRRLSGGEQQRLSLALALVGRPRVVVLDEPTAGLDVTGRQLVHRIVGELRDDGVAVLLATHDLADAEALADHVVIIDHGVAVADGPLDRILSGEGDEIRFTSTPGLDVDALGGHLGAPVEEVRPGTYLARRAPDPAAVAALTAWLAERGAALGELRAGRQRLEDVFVRLTAEPTAGEDRR</sequence>
<dbReference type="CDD" id="cd03230">
    <property type="entry name" value="ABC_DR_subfamily_A"/>
    <property type="match status" value="1"/>
</dbReference>
<organism evidence="7 8">
    <name type="scientific">Actinomarinicola tropica</name>
    <dbReference type="NCBI Taxonomy" id="2789776"/>
    <lineage>
        <taxon>Bacteria</taxon>
        <taxon>Bacillati</taxon>
        <taxon>Actinomycetota</taxon>
        <taxon>Acidimicrobiia</taxon>
        <taxon>Acidimicrobiales</taxon>
        <taxon>Iamiaceae</taxon>
        <taxon>Actinomarinicola</taxon>
    </lineage>
</organism>
<dbReference type="InterPro" id="IPR003439">
    <property type="entry name" value="ABC_transporter-like_ATP-bd"/>
</dbReference>
<dbReference type="SUPFAM" id="SSF52540">
    <property type="entry name" value="P-loop containing nucleoside triphosphate hydrolases"/>
    <property type="match status" value="1"/>
</dbReference>
<dbReference type="PROSITE" id="PS50893">
    <property type="entry name" value="ABC_TRANSPORTER_2"/>
    <property type="match status" value="1"/>
</dbReference>
<dbReference type="InterPro" id="IPR027417">
    <property type="entry name" value="P-loop_NTPase"/>
</dbReference>
<feature type="domain" description="ABC transporter" evidence="6">
    <location>
        <begin position="8"/>
        <end position="233"/>
    </location>
</feature>
<dbReference type="RefSeq" id="WP_153760826.1">
    <property type="nucleotide sequence ID" value="NZ_CP045851.1"/>
</dbReference>
<evidence type="ECO:0000313" key="8">
    <source>
        <dbReference type="Proteomes" id="UP000334019"/>
    </source>
</evidence>
<comment type="subcellular location">
    <subcellularLocation>
        <location evidence="1">Cell membrane</location>
        <topology evidence="1">Peripheral membrane protein</topology>
    </subcellularLocation>
</comment>
<dbReference type="EMBL" id="CP045851">
    <property type="protein sequence ID" value="QGG96722.1"/>
    <property type="molecule type" value="Genomic_DNA"/>
</dbReference>
<dbReference type="AlphaFoldDB" id="A0A5Q2RP47"/>
<dbReference type="GO" id="GO:0005886">
    <property type="term" value="C:plasma membrane"/>
    <property type="evidence" value="ECO:0007669"/>
    <property type="project" value="UniProtKB-SubCell"/>
</dbReference>
<keyword evidence="2" id="KW-0813">Transport</keyword>
<accession>A0A5Q2RP47</accession>
<dbReference type="GO" id="GO:0016887">
    <property type="term" value="F:ATP hydrolysis activity"/>
    <property type="evidence" value="ECO:0007669"/>
    <property type="project" value="InterPro"/>
</dbReference>
<dbReference type="KEGG" id="atq:GH723_17360"/>
<evidence type="ECO:0000313" key="7">
    <source>
        <dbReference type="EMBL" id="QGG96722.1"/>
    </source>
</evidence>
<keyword evidence="8" id="KW-1185">Reference proteome</keyword>
<dbReference type="PANTHER" id="PTHR42711:SF16">
    <property type="entry name" value="ABC TRANSPORTER ATP-BINDING PROTEIN"/>
    <property type="match status" value="1"/>
</dbReference>
<evidence type="ECO:0000256" key="1">
    <source>
        <dbReference type="ARBA" id="ARBA00004202"/>
    </source>
</evidence>